<dbReference type="Proteomes" id="UP000215509">
    <property type="component" value="Unassembled WGS sequence"/>
</dbReference>
<evidence type="ECO:0000256" key="2">
    <source>
        <dbReference type="ARBA" id="ARBA00022729"/>
    </source>
</evidence>
<feature type="domain" description="Heparinase II/III-like C-terminal" evidence="5">
    <location>
        <begin position="466"/>
        <end position="669"/>
    </location>
</feature>
<evidence type="ECO:0000256" key="4">
    <source>
        <dbReference type="ARBA" id="ARBA00023239"/>
    </source>
</evidence>
<dbReference type="Gene3D" id="1.50.10.100">
    <property type="entry name" value="Chondroitin AC/alginate lyase"/>
    <property type="match status" value="1"/>
</dbReference>
<sequence length="801" mass="89171">MNPLRLQKLLRNAADPAYRRAVWQLRQRAERAADIEYTISGQERGGWIHYYYCHQDGVKLQFDWNRPGQHECPACGKVWSGEPYDAAWITLAHSQLGTAMKDKAVCSWLDRDAEAARKVTDVLLAYSKVYEGYAVHGDIPYNGPGKLFAQTLDEAHWIIDLCYAYRFIEEQLEEEERQRIQHGLLRPCAEFLIRHKESQLHNHAVLITAAIGMLGFLLKDETIHQAGLAGPYGLWDQLECGVLEDGMWYEGNFQYHFYGYHSLLQYGILVEGTAWCLKEHPALKRMFDFPIRYILPDGTLPNMNDASYTLSVASLAPYYELAYGWYRDPVYGELLQLAYGTGGGIGSSVEGARLGNEAGFDGEGARAVKVTALGGDEPQVEKPAAKVRQQAAFAPAARDSLEALWFGEALPGNGGPPIGTAFGPSLAPVSHEAGKPLPLEEAVGLEGQPLSASLAQLIVSDAASYASGLTKLVNGSGWHVLVKHSTFGGEHDHMDRLGLSFRAGSVPLFVDPGTTAYGVPVHYGWFKHTYSHNTVSLNGKDQPPADGRLIQYRRESWGAWVESAVDWHREAGYRMKGSIILPPEMSPWDEAAYSGAGMRRINVLTGQVLLDIVRVSVPGEREIDLTYHMSGRLEEEEAHAWQPYAAPLSALSQEWVQEKRSKRQERMETFLWHMKEGQLHQACWCSEPAELMSALTPDNPPSGLRQTLVHRVQGSEQREVMFIHAFVYTAEGMDMAAAGAANWKHRLAEGLNGMKGMKGLKLDVQAGEGGERLLRLSLADTTEIAWTLEWTDERAILKPVR</sequence>
<dbReference type="InterPro" id="IPR012480">
    <property type="entry name" value="Hepar_II_III_C"/>
</dbReference>
<evidence type="ECO:0000256" key="3">
    <source>
        <dbReference type="ARBA" id="ARBA00022764"/>
    </source>
</evidence>
<dbReference type="InterPro" id="IPR008929">
    <property type="entry name" value="Chondroitin_lyas"/>
</dbReference>
<dbReference type="PANTHER" id="PTHR39210:SF1">
    <property type="entry name" value="HEPARIN-SULFATE LYASE"/>
    <property type="match status" value="1"/>
</dbReference>
<keyword evidence="4" id="KW-0456">Lyase</keyword>
<reference evidence="6 7" key="1">
    <citation type="submission" date="2017-07" db="EMBL/GenBank/DDBJ databases">
        <title>Genome sequencing and assembly of Paenibacillus rigui.</title>
        <authorList>
            <person name="Mayilraj S."/>
        </authorList>
    </citation>
    <scope>NUCLEOTIDE SEQUENCE [LARGE SCALE GENOMIC DNA]</scope>
    <source>
        <strain evidence="6 7">JCM 16352</strain>
    </source>
</reference>
<organism evidence="6 7">
    <name type="scientific">Paenibacillus rigui</name>
    <dbReference type="NCBI Taxonomy" id="554312"/>
    <lineage>
        <taxon>Bacteria</taxon>
        <taxon>Bacillati</taxon>
        <taxon>Bacillota</taxon>
        <taxon>Bacilli</taxon>
        <taxon>Bacillales</taxon>
        <taxon>Paenibacillaceae</taxon>
        <taxon>Paenibacillus</taxon>
    </lineage>
</organism>
<dbReference type="PANTHER" id="PTHR39210">
    <property type="entry name" value="HEPARIN-SULFATE LYASE"/>
    <property type="match status" value="1"/>
</dbReference>
<dbReference type="Gene3D" id="2.70.98.70">
    <property type="match status" value="1"/>
</dbReference>
<comment type="subcellular location">
    <subcellularLocation>
        <location evidence="1">Periplasm</location>
    </subcellularLocation>
</comment>
<dbReference type="GO" id="GO:0042597">
    <property type="term" value="C:periplasmic space"/>
    <property type="evidence" value="ECO:0007669"/>
    <property type="project" value="UniProtKB-SubCell"/>
</dbReference>
<accession>A0A229UIS9</accession>
<dbReference type="Pfam" id="PF07940">
    <property type="entry name" value="Hepar_II_III_C"/>
    <property type="match status" value="1"/>
</dbReference>
<dbReference type="RefSeq" id="WP_094017874.1">
    <property type="nucleotide sequence ID" value="NZ_NMQW01000049.1"/>
</dbReference>
<dbReference type="EMBL" id="NMQW01000049">
    <property type="protein sequence ID" value="OXM83282.1"/>
    <property type="molecule type" value="Genomic_DNA"/>
</dbReference>
<dbReference type="GO" id="GO:0016829">
    <property type="term" value="F:lyase activity"/>
    <property type="evidence" value="ECO:0007669"/>
    <property type="project" value="UniProtKB-KW"/>
</dbReference>
<gene>
    <name evidence="6" type="ORF">CF651_26505</name>
</gene>
<protein>
    <recommendedName>
        <fullName evidence="5">Heparinase II/III-like C-terminal domain-containing protein</fullName>
    </recommendedName>
</protein>
<name>A0A229UIS9_9BACL</name>
<dbReference type="OrthoDB" id="9772435at2"/>
<evidence type="ECO:0000259" key="5">
    <source>
        <dbReference type="Pfam" id="PF07940"/>
    </source>
</evidence>
<keyword evidence="7" id="KW-1185">Reference proteome</keyword>
<evidence type="ECO:0000313" key="7">
    <source>
        <dbReference type="Proteomes" id="UP000215509"/>
    </source>
</evidence>
<keyword evidence="3" id="KW-0574">Periplasm</keyword>
<evidence type="ECO:0000256" key="1">
    <source>
        <dbReference type="ARBA" id="ARBA00004418"/>
    </source>
</evidence>
<proteinExistence type="predicted"/>
<comment type="caution">
    <text evidence="6">The sequence shown here is derived from an EMBL/GenBank/DDBJ whole genome shotgun (WGS) entry which is preliminary data.</text>
</comment>
<dbReference type="SUPFAM" id="SSF48230">
    <property type="entry name" value="Chondroitin AC/alginate lyase"/>
    <property type="match status" value="1"/>
</dbReference>
<dbReference type="AlphaFoldDB" id="A0A229UIS9"/>
<keyword evidence="2" id="KW-0732">Signal</keyword>
<evidence type="ECO:0000313" key="6">
    <source>
        <dbReference type="EMBL" id="OXM83282.1"/>
    </source>
</evidence>